<comment type="caution">
    <text evidence="4">The sequence shown here is derived from an EMBL/GenBank/DDBJ whole genome shotgun (WGS) entry which is preliminary data.</text>
</comment>
<evidence type="ECO:0000313" key="5">
    <source>
        <dbReference type="Proteomes" id="UP000309872"/>
    </source>
</evidence>
<dbReference type="RefSeq" id="WP_136821848.1">
    <property type="nucleotide sequence ID" value="NZ_BMJX01000005.1"/>
</dbReference>
<reference evidence="4 5" key="1">
    <citation type="submission" date="2019-04" db="EMBL/GenBank/DDBJ databases">
        <title>Sphingobacterium olei sp. nov., isolated from oil-contaminated soil.</title>
        <authorList>
            <person name="Liu B."/>
        </authorList>
    </citation>
    <scope>NUCLEOTIDE SEQUENCE [LARGE SCALE GENOMIC DNA]</scope>
    <source>
        <strain evidence="4 5">Y3L14</strain>
    </source>
</reference>
<dbReference type="AlphaFoldDB" id="A0A4U0GXT2"/>
<keyword evidence="2" id="KW-0472">Membrane</keyword>
<dbReference type="PANTHER" id="PTHR10566">
    <property type="entry name" value="CHAPERONE-ACTIVITY OF BC1 COMPLEX CABC1 -RELATED"/>
    <property type="match status" value="1"/>
</dbReference>
<keyword evidence="2" id="KW-0812">Transmembrane</keyword>
<evidence type="ECO:0000259" key="3">
    <source>
        <dbReference type="Pfam" id="PF03109"/>
    </source>
</evidence>
<name>A0A4U0GXT2_9SPHI</name>
<dbReference type="EMBL" id="SUKA01000005">
    <property type="protein sequence ID" value="TJY63856.1"/>
    <property type="molecule type" value="Genomic_DNA"/>
</dbReference>
<accession>A0A4U0GXT2</accession>
<sequence>MYGLEKIKRIGKILKILSKYGFDEAISRSNIDRILPDSFLLWNNHTRKIFEEDFNVRIRLAIEELGPTFIKLGQLLSNRADIIPEDLRQELIKLQDDVPKEDIDIKYRLNQELNIQPDEHFEFIDPVPIAAASIAQVYKAQLKDGTQVILKIKRSGVDSIIRVDLDFIKDLVKLLEKKYEIFYKMNLYQIAISFENSLLKELSLTNELNNIERFRRNFTGNKETHVPKVYRQYSSDEMLCMELIDGVKVNDIASLATFGLSPKSVLQNVLDLYLEQILIHGFFHADPHPGNVFVNKKGQIVFLDYGAMGFMVPQDRGIIESMVINFLMSDAKGLLKNIKKLAVVHHIEDERSLERDAYEIFEMIKQNALDDIKIAVMLQKLNVILQTNHILMPDFIYILLRGISILEGTGRQLNAELNIPESISPFAKKIADQKFSAEYLTEKFKEKALFLKDVMIDVPMDLLSLLDKLKNDKITLNHKIRDFDHLQLILHRIGNKFLLSILAMTFGVGASILAHGRVGYLLWGMPIISWLGFTMSFVLSFILLIQLVRSK</sequence>
<feature type="transmembrane region" description="Helical" evidence="2">
    <location>
        <begin position="497"/>
        <end position="515"/>
    </location>
</feature>
<dbReference type="InterPro" id="IPR004147">
    <property type="entry name" value="ABC1_dom"/>
</dbReference>
<dbReference type="PANTHER" id="PTHR10566:SF113">
    <property type="entry name" value="PROTEIN ACTIVITY OF BC1 COMPLEX KINASE 7, CHLOROPLASTIC"/>
    <property type="match status" value="1"/>
</dbReference>
<gene>
    <name evidence="4" type="ORF">FAZ19_16470</name>
</gene>
<dbReference type="Pfam" id="PF03109">
    <property type="entry name" value="ABC1"/>
    <property type="match status" value="1"/>
</dbReference>
<dbReference type="InterPro" id="IPR011009">
    <property type="entry name" value="Kinase-like_dom_sf"/>
</dbReference>
<keyword evidence="4" id="KW-0418">Kinase</keyword>
<comment type="similarity">
    <text evidence="1">Belongs to the protein kinase superfamily. ADCK protein kinase family.</text>
</comment>
<proteinExistence type="inferred from homology"/>
<feature type="domain" description="ABC1 atypical kinase-like" evidence="3">
    <location>
        <begin position="93"/>
        <end position="336"/>
    </location>
</feature>
<evidence type="ECO:0000313" key="4">
    <source>
        <dbReference type="EMBL" id="TJY63856.1"/>
    </source>
</evidence>
<feature type="transmembrane region" description="Helical" evidence="2">
    <location>
        <begin position="527"/>
        <end position="548"/>
    </location>
</feature>
<protein>
    <submittedName>
        <fullName evidence="4">AarF/ABC1/UbiB kinase family protein</fullName>
    </submittedName>
</protein>
<keyword evidence="5" id="KW-1185">Reference proteome</keyword>
<dbReference type="OrthoDB" id="9795390at2"/>
<evidence type="ECO:0000256" key="1">
    <source>
        <dbReference type="ARBA" id="ARBA00009670"/>
    </source>
</evidence>
<dbReference type="SUPFAM" id="SSF56112">
    <property type="entry name" value="Protein kinase-like (PK-like)"/>
    <property type="match status" value="1"/>
</dbReference>
<organism evidence="4 5">
    <name type="scientific">Sphingobacterium alkalisoli</name>
    <dbReference type="NCBI Taxonomy" id="1874115"/>
    <lineage>
        <taxon>Bacteria</taxon>
        <taxon>Pseudomonadati</taxon>
        <taxon>Bacteroidota</taxon>
        <taxon>Sphingobacteriia</taxon>
        <taxon>Sphingobacteriales</taxon>
        <taxon>Sphingobacteriaceae</taxon>
        <taxon>Sphingobacterium</taxon>
    </lineage>
</organism>
<evidence type="ECO:0000256" key="2">
    <source>
        <dbReference type="SAM" id="Phobius"/>
    </source>
</evidence>
<keyword evidence="2" id="KW-1133">Transmembrane helix</keyword>
<dbReference type="Proteomes" id="UP000309872">
    <property type="component" value="Unassembled WGS sequence"/>
</dbReference>
<dbReference type="CDD" id="cd05121">
    <property type="entry name" value="ABC1_ADCK3-like"/>
    <property type="match status" value="1"/>
</dbReference>
<keyword evidence="4" id="KW-0808">Transferase</keyword>
<dbReference type="InterPro" id="IPR050154">
    <property type="entry name" value="UbiB_kinase"/>
</dbReference>
<dbReference type="GO" id="GO:0016301">
    <property type="term" value="F:kinase activity"/>
    <property type="evidence" value="ECO:0007669"/>
    <property type="project" value="UniProtKB-KW"/>
</dbReference>